<keyword evidence="1 3" id="KW-0378">Hydrolase</keyword>
<sequence length="228" mass="26109">MDTFNTRAFARYGTYKTTRTGVLLIDPYNDFLHPDGKSYNKSKEVIEGVNLLNNMARIIQTARELQIKIFYVPHHRSEPTDFNNWKYPTTLQLGTKERQVFAKDSWGGQFHERFQPQPGDTIIKEHWSSSGFANTDLDQQLKQHDIDRIVLIGMIANTCIEATGRYGMELGYHVTLVRDATAANSWENMHAAHDINGPNFAHAILTTDELIGMLKEKELTAHEADYNH</sequence>
<protein>
    <submittedName>
        <fullName evidence="3">Cysteine hydrolase</fullName>
    </submittedName>
</protein>
<dbReference type="SUPFAM" id="SSF52499">
    <property type="entry name" value="Isochorismatase-like hydrolases"/>
    <property type="match status" value="1"/>
</dbReference>
<dbReference type="Pfam" id="PF00857">
    <property type="entry name" value="Isochorismatase"/>
    <property type="match status" value="1"/>
</dbReference>
<dbReference type="InterPro" id="IPR000868">
    <property type="entry name" value="Isochorismatase-like_dom"/>
</dbReference>
<evidence type="ECO:0000313" key="3">
    <source>
        <dbReference type="EMBL" id="MBO9203899.1"/>
    </source>
</evidence>
<accession>A0ABS3Z157</accession>
<dbReference type="CDD" id="cd00431">
    <property type="entry name" value="cysteine_hydrolases"/>
    <property type="match status" value="1"/>
</dbReference>
<dbReference type="GO" id="GO:0016787">
    <property type="term" value="F:hydrolase activity"/>
    <property type="evidence" value="ECO:0007669"/>
    <property type="project" value="UniProtKB-KW"/>
</dbReference>
<dbReference type="PANTHER" id="PTHR43540">
    <property type="entry name" value="PEROXYUREIDOACRYLATE/UREIDOACRYLATE AMIDOHYDROLASE-RELATED"/>
    <property type="match status" value="1"/>
</dbReference>
<reference evidence="3 4" key="1">
    <citation type="submission" date="2021-03" db="EMBL/GenBank/DDBJ databases">
        <title>Assistant Professor.</title>
        <authorList>
            <person name="Huq M.A."/>
        </authorList>
    </citation>
    <scope>NUCLEOTIDE SEQUENCE [LARGE SCALE GENOMIC DNA]</scope>
    <source>
        <strain evidence="3 4">MAH-29</strain>
    </source>
</reference>
<evidence type="ECO:0000256" key="1">
    <source>
        <dbReference type="ARBA" id="ARBA00022801"/>
    </source>
</evidence>
<comment type="caution">
    <text evidence="3">The sequence shown here is derived from an EMBL/GenBank/DDBJ whole genome shotgun (WGS) entry which is preliminary data.</text>
</comment>
<evidence type="ECO:0000313" key="4">
    <source>
        <dbReference type="Proteomes" id="UP000677244"/>
    </source>
</evidence>
<dbReference type="InterPro" id="IPR050272">
    <property type="entry name" value="Isochorismatase-like_hydrls"/>
</dbReference>
<organism evidence="3 4">
    <name type="scientific">Niastella soli</name>
    <dbReference type="NCBI Taxonomy" id="2821487"/>
    <lineage>
        <taxon>Bacteria</taxon>
        <taxon>Pseudomonadati</taxon>
        <taxon>Bacteroidota</taxon>
        <taxon>Chitinophagia</taxon>
        <taxon>Chitinophagales</taxon>
        <taxon>Chitinophagaceae</taxon>
        <taxon>Niastella</taxon>
    </lineage>
</organism>
<evidence type="ECO:0000259" key="2">
    <source>
        <dbReference type="Pfam" id="PF00857"/>
    </source>
</evidence>
<dbReference type="PANTHER" id="PTHR43540:SF16">
    <property type="entry name" value="ISOCHORISMATASE-LIKE DOMAIN-CONTAINING PROTEIN"/>
    <property type="match status" value="1"/>
</dbReference>
<dbReference type="InterPro" id="IPR036380">
    <property type="entry name" value="Isochorismatase-like_sf"/>
</dbReference>
<dbReference type="Proteomes" id="UP000677244">
    <property type="component" value="Unassembled WGS sequence"/>
</dbReference>
<dbReference type="EMBL" id="JAGHKO010000011">
    <property type="protein sequence ID" value="MBO9203899.1"/>
    <property type="molecule type" value="Genomic_DNA"/>
</dbReference>
<name>A0ABS3Z157_9BACT</name>
<keyword evidence="4" id="KW-1185">Reference proteome</keyword>
<feature type="domain" description="Isochorismatase-like" evidence="2">
    <location>
        <begin position="21"/>
        <end position="204"/>
    </location>
</feature>
<gene>
    <name evidence="3" type="ORF">J7I42_26680</name>
</gene>
<dbReference type="RefSeq" id="WP_209141950.1">
    <property type="nucleotide sequence ID" value="NZ_JAGHKO010000011.1"/>
</dbReference>
<dbReference type="Gene3D" id="3.40.50.850">
    <property type="entry name" value="Isochorismatase-like"/>
    <property type="match status" value="1"/>
</dbReference>
<proteinExistence type="predicted"/>